<evidence type="ECO:0000256" key="5">
    <source>
        <dbReference type="RuleBase" id="RU003345"/>
    </source>
</evidence>
<name>A0ABT0BIB0_9SPHN</name>
<dbReference type="Proteomes" id="UP001162881">
    <property type="component" value="Unassembled WGS sequence"/>
</dbReference>
<organism evidence="7 8">
    <name type="scientific">Novosphingobium organovorum</name>
    <dbReference type="NCBI Taxonomy" id="2930092"/>
    <lineage>
        <taxon>Bacteria</taxon>
        <taxon>Pseudomonadati</taxon>
        <taxon>Pseudomonadota</taxon>
        <taxon>Alphaproteobacteria</taxon>
        <taxon>Sphingomonadales</taxon>
        <taxon>Sphingomonadaceae</taxon>
        <taxon>Novosphingobium</taxon>
    </lineage>
</organism>
<dbReference type="Pfam" id="PF00171">
    <property type="entry name" value="Aldedh"/>
    <property type="match status" value="1"/>
</dbReference>
<evidence type="ECO:0000256" key="3">
    <source>
        <dbReference type="ARBA" id="ARBA00023027"/>
    </source>
</evidence>
<keyword evidence="2 5" id="KW-0560">Oxidoreductase</keyword>
<dbReference type="InterPro" id="IPR016161">
    <property type="entry name" value="Ald_DH/histidinol_DH"/>
</dbReference>
<comment type="caution">
    <text evidence="7">The sequence shown here is derived from an EMBL/GenBank/DDBJ whole genome shotgun (WGS) entry which is preliminary data.</text>
</comment>
<protein>
    <submittedName>
        <fullName evidence="7">Aldehyde dehydrogenase</fullName>
    </submittedName>
</protein>
<keyword evidence="8" id="KW-1185">Reference proteome</keyword>
<reference evidence="7" key="1">
    <citation type="submission" date="2022-03" db="EMBL/GenBank/DDBJ databases">
        <title>Identification of a novel bacterium isolated from mangrove sediments.</title>
        <authorList>
            <person name="Pan X."/>
        </authorList>
    </citation>
    <scope>NUCLEOTIDE SEQUENCE</scope>
    <source>
        <strain evidence="7">B1949</strain>
    </source>
</reference>
<comment type="similarity">
    <text evidence="1 5">Belongs to the aldehyde dehydrogenase family.</text>
</comment>
<feature type="active site" evidence="4">
    <location>
        <position position="190"/>
    </location>
</feature>
<dbReference type="EMBL" id="JALHLF010000147">
    <property type="protein sequence ID" value="MCJ2184787.1"/>
    <property type="molecule type" value="Genomic_DNA"/>
</dbReference>
<dbReference type="Gene3D" id="3.40.605.10">
    <property type="entry name" value="Aldehyde Dehydrogenase, Chain A, domain 1"/>
    <property type="match status" value="1"/>
</dbReference>
<evidence type="ECO:0000256" key="4">
    <source>
        <dbReference type="PROSITE-ProRule" id="PRU10007"/>
    </source>
</evidence>
<evidence type="ECO:0000259" key="6">
    <source>
        <dbReference type="Pfam" id="PF00171"/>
    </source>
</evidence>
<feature type="domain" description="Aldehyde dehydrogenase" evidence="6">
    <location>
        <begin position="3"/>
        <end position="411"/>
    </location>
</feature>
<dbReference type="CDD" id="cd07105">
    <property type="entry name" value="ALDH_SaliADH"/>
    <property type="match status" value="1"/>
</dbReference>
<sequence>PGARRTLLLAAADGLDARAHDFAEAMIAETGAAHGWAHFNVHLAAGLLREAAALTTQVKGETIASDRPGCHAYTVRRPAGVVLGIAPWNAPVILGVRAIATPLACGNTVVLKASEHCPRTHWLIGEVLREAGFPAGVVNVVTNDPADAGPVVEALVRHAAVRRINFTGSTRVGRIIAGIAAQELKPCLLELGGKAPMIVLDDADLDAAIAAAGFGAFMNSGQICMSTERIIVHEGLADAFIERFETRIEALRAGDPRRASAPLGSVVDDATAIRIRALIADAQAKGARVLGASGEDATLLSAVALVDVTPDMAIYAEESFGPVTTILRARDDAQALRLANDTAYGLTSSVYSNNIARALALAEGITAGMCHINGPTVHDEAQMPFGGTGASGYGRFGGAAAIAEFTELKWITIDTGLPSWPI</sequence>
<dbReference type="InterPro" id="IPR029510">
    <property type="entry name" value="Ald_DH_CS_GLU"/>
</dbReference>
<evidence type="ECO:0000313" key="8">
    <source>
        <dbReference type="Proteomes" id="UP001162881"/>
    </source>
</evidence>
<dbReference type="InterPro" id="IPR015590">
    <property type="entry name" value="Aldehyde_DH_dom"/>
</dbReference>
<proteinExistence type="inferred from homology"/>
<dbReference type="Gene3D" id="3.40.309.10">
    <property type="entry name" value="Aldehyde Dehydrogenase, Chain A, domain 2"/>
    <property type="match status" value="1"/>
</dbReference>
<dbReference type="RefSeq" id="WP_244023949.1">
    <property type="nucleotide sequence ID" value="NZ_JALHLF010000147.1"/>
</dbReference>
<evidence type="ECO:0000256" key="2">
    <source>
        <dbReference type="ARBA" id="ARBA00023002"/>
    </source>
</evidence>
<dbReference type="PROSITE" id="PS00687">
    <property type="entry name" value="ALDEHYDE_DEHYDR_GLU"/>
    <property type="match status" value="1"/>
</dbReference>
<keyword evidence="3" id="KW-0520">NAD</keyword>
<dbReference type="InterPro" id="IPR016162">
    <property type="entry name" value="Ald_DH_N"/>
</dbReference>
<dbReference type="PANTHER" id="PTHR42986:SF1">
    <property type="entry name" value="BENZALDEHYDE DEHYDROGENASE YFMT"/>
    <property type="match status" value="1"/>
</dbReference>
<feature type="non-terminal residue" evidence="7">
    <location>
        <position position="1"/>
    </location>
</feature>
<evidence type="ECO:0000313" key="7">
    <source>
        <dbReference type="EMBL" id="MCJ2184787.1"/>
    </source>
</evidence>
<evidence type="ECO:0000256" key="1">
    <source>
        <dbReference type="ARBA" id="ARBA00009986"/>
    </source>
</evidence>
<dbReference type="SUPFAM" id="SSF53720">
    <property type="entry name" value="ALDH-like"/>
    <property type="match status" value="1"/>
</dbReference>
<dbReference type="InterPro" id="IPR016163">
    <property type="entry name" value="Ald_DH_C"/>
</dbReference>
<gene>
    <name evidence="7" type="ORF">MTR62_19135</name>
</gene>
<dbReference type="PANTHER" id="PTHR42986">
    <property type="entry name" value="BENZALDEHYDE DEHYDROGENASE YFMT"/>
    <property type="match status" value="1"/>
</dbReference>
<accession>A0ABT0BIB0</accession>